<accession>A0AAV9MLL8</accession>
<reference evidence="1 2" key="1">
    <citation type="submission" date="2023-10" db="EMBL/GenBank/DDBJ databases">
        <title>Genome-Wide Identification Analysis in wild type Solanum Pinnatisectum Reveals Some Genes Defensing Phytophthora Infestans.</title>
        <authorList>
            <person name="Sun C."/>
        </authorList>
    </citation>
    <scope>NUCLEOTIDE SEQUENCE [LARGE SCALE GENOMIC DNA]</scope>
    <source>
        <strain evidence="1">LQN</strain>
        <tissue evidence="1">Leaf</tissue>
    </source>
</reference>
<evidence type="ECO:0000313" key="2">
    <source>
        <dbReference type="Proteomes" id="UP001311915"/>
    </source>
</evidence>
<dbReference type="AlphaFoldDB" id="A0AAV9MLL8"/>
<proteinExistence type="predicted"/>
<dbReference type="EMBL" id="JAWPEI010000001">
    <property type="protein sequence ID" value="KAK4737955.1"/>
    <property type="molecule type" value="Genomic_DNA"/>
</dbReference>
<keyword evidence="2" id="KW-1185">Reference proteome</keyword>
<gene>
    <name evidence="1" type="ORF">R3W88_001652</name>
</gene>
<sequence>MVFDLVADNVVGLQIPLQATRSVEPPLIEEDECLETKTNIVFDGSLQRNKFDLQCQFTNLHLVVTDNFFSHEILISDFDEPIGVDGYVSLIPHDDVVAITEFFLFVFNQSSLADFGDLAMCESVTDGLPTCHWFDTGHHFSPFIPFVFRLTKYGHHVSVTEFDKNGYRPIIRAQGSSILIFAIRCSSYYSSGDNSKIAWEGASHNWFLKMSRYILAMESACKVFNVMSTSLLVRVLAETPKETECLLISFGGQESIMSAAHSTHALPRRYFDVNSLYSVLSRQKIDLVASNNIYVDIIFMKSTILEDVSKREIQSNEVRNDVKNVKFNEGIRHDECLFPVDPGENLFMVKLGGTVKVNCVWDPGISSKIMHRNGLMETIDTHLLLEFIVTISLLFNYFYDAHLKGNTQSTKKRKMTAIRLSVFPYFWLSLSQDNGWQVLVDVCALGVKNMPTLSVKPSSQIESLGAWGDKNLIVEGIMEYQNVSTD</sequence>
<dbReference type="Proteomes" id="UP001311915">
    <property type="component" value="Unassembled WGS sequence"/>
</dbReference>
<name>A0AAV9MLL8_9SOLN</name>
<evidence type="ECO:0000313" key="1">
    <source>
        <dbReference type="EMBL" id="KAK4737955.1"/>
    </source>
</evidence>
<organism evidence="1 2">
    <name type="scientific">Solanum pinnatisectum</name>
    <name type="common">tansyleaf nightshade</name>
    <dbReference type="NCBI Taxonomy" id="50273"/>
    <lineage>
        <taxon>Eukaryota</taxon>
        <taxon>Viridiplantae</taxon>
        <taxon>Streptophyta</taxon>
        <taxon>Embryophyta</taxon>
        <taxon>Tracheophyta</taxon>
        <taxon>Spermatophyta</taxon>
        <taxon>Magnoliopsida</taxon>
        <taxon>eudicotyledons</taxon>
        <taxon>Gunneridae</taxon>
        <taxon>Pentapetalae</taxon>
        <taxon>asterids</taxon>
        <taxon>lamiids</taxon>
        <taxon>Solanales</taxon>
        <taxon>Solanaceae</taxon>
        <taxon>Solanoideae</taxon>
        <taxon>Solaneae</taxon>
        <taxon>Solanum</taxon>
    </lineage>
</organism>
<comment type="caution">
    <text evidence="1">The sequence shown here is derived from an EMBL/GenBank/DDBJ whole genome shotgun (WGS) entry which is preliminary data.</text>
</comment>
<protein>
    <submittedName>
        <fullName evidence="1">Uncharacterized protein</fullName>
    </submittedName>
</protein>